<feature type="transmembrane region" description="Helical" evidence="7">
    <location>
        <begin position="404"/>
        <end position="423"/>
    </location>
</feature>
<dbReference type="SUPFAM" id="SSF103473">
    <property type="entry name" value="MFS general substrate transporter"/>
    <property type="match status" value="1"/>
</dbReference>
<evidence type="ECO:0000256" key="7">
    <source>
        <dbReference type="SAM" id="Phobius"/>
    </source>
</evidence>
<proteinExistence type="predicted"/>
<keyword evidence="4 7" id="KW-0812">Transmembrane</keyword>
<feature type="transmembrane region" description="Helical" evidence="7">
    <location>
        <begin position="381"/>
        <end position="398"/>
    </location>
</feature>
<accession>A0A1I4Y1R0</accession>
<dbReference type="GO" id="GO:0005886">
    <property type="term" value="C:plasma membrane"/>
    <property type="evidence" value="ECO:0007669"/>
    <property type="project" value="UniProtKB-SubCell"/>
</dbReference>
<feature type="transmembrane region" description="Helical" evidence="7">
    <location>
        <begin position="110"/>
        <end position="129"/>
    </location>
</feature>
<feature type="transmembrane region" description="Helical" evidence="7">
    <location>
        <begin position="174"/>
        <end position="193"/>
    </location>
</feature>
<gene>
    <name evidence="9" type="ORF">SAMN05216289_11435</name>
</gene>
<dbReference type="PANTHER" id="PTHR43266">
    <property type="entry name" value="MACROLIDE-EFFLUX PROTEIN"/>
    <property type="match status" value="1"/>
</dbReference>
<dbReference type="STRING" id="578942.SAMN05216289_11435"/>
<keyword evidence="10" id="KW-1185">Reference proteome</keyword>
<dbReference type="Proteomes" id="UP000198575">
    <property type="component" value="Unassembled WGS sequence"/>
</dbReference>
<dbReference type="CDD" id="cd07989">
    <property type="entry name" value="LPLAT_AGPAT-like"/>
    <property type="match status" value="1"/>
</dbReference>
<feature type="transmembrane region" description="Helical" evidence="7">
    <location>
        <begin position="85"/>
        <end position="104"/>
    </location>
</feature>
<dbReference type="Pfam" id="PF01553">
    <property type="entry name" value="Acyltransferase"/>
    <property type="match status" value="1"/>
</dbReference>
<dbReference type="Gene3D" id="1.20.1250.20">
    <property type="entry name" value="MFS general substrate transporter like domains"/>
    <property type="match status" value="1"/>
</dbReference>
<keyword evidence="5 7" id="KW-1133">Transmembrane helix</keyword>
<evidence type="ECO:0000256" key="2">
    <source>
        <dbReference type="ARBA" id="ARBA00022448"/>
    </source>
</evidence>
<dbReference type="PANTHER" id="PTHR43266:SF2">
    <property type="entry name" value="MAJOR FACILITATOR SUPERFAMILY (MFS) PROFILE DOMAIN-CONTAINING PROTEIN"/>
    <property type="match status" value="1"/>
</dbReference>
<keyword evidence="3" id="KW-1003">Cell membrane</keyword>
<dbReference type="Pfam" id="PF07690">
    <property type="entry name" value="MFS_1"/>
    <property type="match status" value="1"/>
</dbReference>
<dbReference type="GO" id="GO:0022857">
    <property type="term" value="F:transmembrane transporter activity"/>
    <property type="evidence" value="ECO:0007669"/>
    <property type="project" value="InterPro"/>
</dbReference>
<feature type="transmembrane region" description="Helical" evidence="7">
    <location>
        <begin position="296"/>
        <end position="318"/>
    </location>
</feature>
<dbReference type="InterPro" id="IPR002123">
    <property type="entry name" value="Plipid/glycerol_acylTrfase"/>
</dbReference>
<evidence type="ECO:0000259" key="8">
    <source>
        <dbReference type="SMART" id="SM00563"/>
    </source>
</evidence>
<feature type="transmembrane region" description="Helical" evidence="7">
    <location>
        <begin position="338"/>
        <end position="360"/>
    </location>
</feature>
<feature type="transmembrane region" description="Helical" evidence="7">
    <location>
        <begin position="265"/>
        <end position="284"/>
    </location>
</feature>
<dbReference type="SUPFAM" id="SSF69593">
    <property type="entry name" value="Glycerol-3-phosphate (1)-acyltransferase"/>
    <property type="match status" value="1"/>
</dbReference>
<feature type="domain" description="Phospholipid/glycerol acyltransferase" evidence="8">
    <location>
        <begin position="456"/>
        <end position="572"/>
    </location>
</feature>
<keyword evidence="9" id="KW-0808">Transferase</keyword>
<comment type="subcellular location">
    <subcellularLocation>
        <location evidence="1">Cell membrane</location>
        <topology evidence="1">Multi-pass membrane protein</topology>
    </subcellularLocation>
</comment>
<dbReference type="CDD" id="cd06173">
    <property type="entry name" value="MFS_MefA_like"/>
    <property type="match status" value="1"/>
</dbReference>
<evidence type="ECO:0000256" key="4">
    <source>
        <dbReference type="ARBA" id="ARBA00022692"/>
    </source>
</evidence>
<evidence type="ECO:0000256" key="5">
    <source>
        <dbReference type="ARBA" id="ARBA00022989"/>
    </source>
</evidence>
<keyword evidence="9" id="KW-0012">Acyltransferase</keyword>
<protein>
    <submittedName>
        <fullName evidence="9">1-acyl-sn-glycerol-3-phosphate acyltransferases</fullName>
    </submittedName>
</protein>
<evidence type="ECO:0000256" key="3">
    <source>
        <dbReference type="ARBA" id="ARBA00022475"/>
    </source>
</evidence>
<dbReference type="RefSeq" id="WP_092407864.1">
    <property type="nucleotide sequence ID" value="NZ_FOVF01000014.1"/>
</dbReference>
<evidence type="ECO:0000313" key="9">
    <source>
        <dbReference type="EMBL" id="SFN32081.1"/>
    </source>
</evidence>
<dbReference type="InterPro" id="IPR036259">
    <property type="entry name" value="MFS_trans_sf"/>
</dbReference>
<dbReference type="EMBL" id="FOVF01000014">
    <property type="protein sequence ID" value="SFN32081.1"/>
    <property type="molecule type" value="Genomic_DNA"/>
</dbReference>
<dbReference type="InterPro" id="IPR011701">
    <property type="entry name" value="MFS"/>
</dbReference>
<keyword evidence="6 7" id="KW-0472">Membrane</keyword>
<sequence>MSEHSQFTLLGKRRFAPFFTTQALGAFNDNAFRQGMVVLIGFHLGLAIEAVSFYAMIAPAVFILPFFLFSATAGQIAEKFEKTRLIRYVKLFEIAAMLMAVYAFHAHQVWLLFVVLFLMGLHSTVFGPIKYAILPQALHIDELVGGNGLVEMGTSMAVLIGMMAGGSLMALGDFGTTAASILVVGVAVIGYLVSRAIPPAPATAPDLKFNWNPASETLRVLRYVVKDRTIFNAILGISWFWFFGTVFTAQLPAYTQTFLGGGEGVLNLTLALFSVGVGIGSLLCERLSGHKVEIGLVPFGSIGMTVFAVDLFFARPVAASAHGLTVMGFLGAAGSPRIVIDLLLIGLFAGLFIVPLFALVQSRTDRSELSRVIAGNNILNALFMVVSAGLGLGLTALGFSIPQIFLAVAVLNAAVAIYIYTLVPEFLMRFLSWILINTLYRIRTEGLDRIPEHGPALLVCNHVSYMDALIVAGSVRRPSRFVMYYKIFNIPVMRFIFRTAKAIPIASAKEDPGLLEKAFAEIDRALAEGEIVCIFPEGGLTADGEIATFRPGVERILAQRAVPVIPLAIRGLWGSIFSRRDSAPGRMRLPRRFWSRIVLAVGEPVAPTEASAATLEQRVRELRGAWA</sequence>
<keyword evidence="2" id="KW-0813">Transport</keyword>
<dbReference type="GO" id="GO:0016746">
    <property type="term" value="F:acyltransferase activity"/>
    <property type="evidence" value="ECO:0007669"/>
    <property type="project" value="UniProtKB-KW"/>
</dbReference>
<feature type="transmembrane region" description="Helical" evidence="7">
    <location>
        <begin position="149"/>
        <end position="168"/>
    </location>
</feature>
<organism evidence="9 10">
    <name type="scientific">Dokdonella immobilis</name>
    <dbReference type="NCBI Taxonomy" id="578942"/>
    <lineage>
        <taxon>Bacteria</taxon>
        <taxon>Pseudomonadati</taxon>
        <taxon>Pseudomonadota</taxon>
        <taxon>Gammaproteobacteria</taxon>
        <taxon>Lysobacterales</taxon>
        <taxon>Rhodanobacteraceae</taxon>
        <taxon>Dokdonella</taxon>
    </lineage>
</organism>
<dbReference type="AlphaFoldDB" id="A0A1I4Y1R0"/>
<evidence type="ECO:0000256" key="6">
    <source>
        <dbReference type="ARBA" id="ARBA00023136"/>
    </source>
</evidence>
<reference evidence="9 10" key="1">
    <citation type="submission" date="2016-10" db="EMBL/GenBank/DDBJ databases">
        <authorList>
            <person name="de Groot N.N."/>
        </authorList>
    </citation>
    <scope>NUCLEOTIDE SEQUENCE [LARGE SCALE GENOMIC DNA]</scope>
    <source>
        <strain evidence="9 10">CGMCC 1.7659</strain>
    </source>
</reference>
<evidence type="ECO:0000313" key="10">
    <source>
        <dbReference type="Proteomes" id="UP000198575"/>
    </source>
</evidence>
<name>A0A1I4Y1R0_9GAMM</name>
<feature type="transmembrane region" description="Helical" evidence="7">
    <location>
        <begin position="51"/>
        <end position="73"/>
    </location>
</feature>
<dbReference type="SMART" id="SM00563">
    <property type="entry name" value="PlsC"/>
    <property type="match status" value="1"/>
</dbReference>
<feature type="transmembrane region" description="Helical" evidence="7">
    <location>
        <begin position="229"/>
        <end position="253"/>
    </location>
</feature>
<dbReference type="OrthoDB" id="9803968at2"/>
<evidence type="ECO:0000256" key="1">
    <source>
        <dbReference type="ARBA" id="ARBA00004651"/>
    </source>
</evidence>